<dbReference type="Pfam" id="PF14398">
    <property type="entry name" value="ATPgrasp_YheCD"/>
    <property type="match status" value="1"/>
</dbReference>
<gene>
    <name evidence="3" type="ORF">GA0061094_1411</name>
</gene>
<dbReference type="EMBL" id="FMAU01000001">
    <property type="protein sequence ID" value="SCB92053.1"/>
    <property type="molecule type" value="Genomic_DNA"/>
</dbReference>
<dbReference type="GO" id="GO:0005737">
    <property type="term" value="C:cytoplasm"/>
    <property type="evidence" value="ECO:0007669"/>
    <property type="project" value="TreeGrafter"/>
</dbReference>
<dbReference type="PROSITE" id="PS50975">
    <property type="entry name" value="ATP_GRASP"/>
    <property type="match status" value="1"/>
</dbReference>
<dbReference type="Proteomes" id="UP000181997">
    <property type="component" value="Unassembled WGS sequence"/>
</dbReference>
<dbReference type="GO" id="GO:0016879">
    <property type="term" value="F:ligase activity, forming carbon-nitrogen bonds"/>
    <property type="evidence" value="ECO:0007669"/>
    <property type="project" value="TreeGrafter"/>
</dbReference>
<protein>
    <submittedName>
        <fullName evidence="3">YheC/D like ATP-grasp</fullName>
    </submittedName>
</protein>
<dbReference type="InterPro" id="IPR011761">
    <property type="entry name" value="ATP-grasp"/>
</dbReference>
<keyword evidence="1" id="KW-0067">ATP-binding</keyword>
<dbReference type="Gene3D" id="3.30.470.20">
    <property type="entry name" value="ATP-grasp fold, B domain"/>
    <property type="match status" value="1"/>
</dbReference>
<dbReference type="SUPFAM" id="SSF56059">
    <property type="entry name" value="Glutathione synthetase ATP-binding domain-like"/>
    <property type="match status" value="1"/>
</dbReference>
<reference evidence="4" key="1">
    <citation type="submission" date="2016-08" db="EMBL/GenBank/DDBJ databases">
        <authorList>
            <person name="Varghese N."/>
            <person name="Submissions Spin"/>
        </authorList>
    </citation>
    <scope>NUCLEOTIDE SEQUENCE [LARGE SCALE GENOMIC DNA]</scope>
    <source>
        <strain evidence="4">SGD-1123</strain>
    </source>
</reference>
<dbReference type="GO" id="GO:0046872">
    <property type="term" value="F:metal ion binding"/>
    <property type="evidence" value="ECO:0007669"/>
    <property type="project" value="InterPro"/>
</dbReference>
<dbReference type="InterPro" id="IPR026838">
    <property type="entry name" value="YheC/D"/>
</dbReference>
<accession>A0A0V8HNH9</accession>
<proteinExistence type="predicted"/>
<feature type="domain" description="ATP-grasp" evidence="2">
    <location>
        <begin position="199"/>
        <end position="433"/>
    </location>
</feature>
<dbReference type="PANTHER" id="PTHR21621:SF0">
    <property type="entry name" value="BETA-CITRYLGLUTAMATE SYNTHASE B-RELATED"/>
    <property type="match status" value="1"/>
</dbReference>
<dbReference type="PANTHER" id="PTHR21621">
    <property type="entry name" value="RIBOSOMAL PROTEIN S6 MODIFICATION PROTEIN"/>
    <property type="match status" value="1"/>
</dbReference>
<dbReference type="RefSeq" id="WP_058297937.1">
    <property type="nucleotide sequence ID" value="NZ_FMAU01000001.1"/>
</dbReference>
<evidence type="ECO:0000259" key="2">
    <source>
        <dbReference type="PROSITE" id="PS50975"/>
    </source>
</evidence>
<evidence type="ECO:0000313" key="3">
    <source>
        <dbReference type="EMBL" id="SCB92053.1"/>
    </source>
</evidence>
<dbReference type="AlphaFoldDB" id="A0A0V8HNH9"/>
<keyword evidence="1" id="KW-0547">Nucleotide-binding</keyword>
<dbReference type="GO" id="GO:0005524">
    <property type="term" value="F:ATP binding"/>
    <property type="evidence" value="ECO:0007669"/>
    <property type="project" value="UniProtKB-UniRule"/>
</dbReference>
<organism evidence="3 4">
    <name type="scientific">[Bacillus] enclensis</name>
    <dbReference type="NCBI Taxonomy" id="1402860"/>
    <lineage>
        <taxon>Bacteria</taxon>
        <taxon>Bacillati</taxon>
        <taxon>Bacillota</taxon>
        <taxon>Bacilli</taxon>
        <taxon>Bacillales</taxon>
        <taxon>Bacillaceae</taxon>
        <taxon>Rossellomorea</taxon>
    </lineage>
</organism>
<name>A0A0V8HNH9_9BACI</name>
<evidence type="ECO:0000313" key="4">
    <source>
        <dbReference type="Proteomes" id="UP000181997"/>
    </source>
</evidence>
<evidence type="ECO:0000256" key="1">
    <source>
        <dbReference type="PROSITE-ProRule" id="PRU00409"/>
    </source>
</evidence>
<sequence length="438" mass="50940">MKSWFRVKKGEEKGYRIIMHPDLIKDCELSVNMKVTVRFGLQTCDVKIIPSKKINIGKMIMTRDVIETLMLPLIPAYEIVYKDDEIQIGPIIGIVAARTTGKLDEKVQKLGRYVRKYHKVNGAIIAFSNEGIDFDKRLMFGYLYDPIEKKWIKGIYPFPTAIFKRASLKKELHQQFERIIGNRIFNSSTFTKWEMYSWFKQASGLNAYLPVTRIFKHVHDVENMLERFGGAYIKPIKGMQGKGVAKIEQKKDGLLVQHIAEDSKNDYFFQDLYEAEEFLKDNFGEEKFILQQPLHLQFQESIIDFRVIMIKDRNGEWKNFGIMGRNGVKGHIVSNRHRGGKVEQAARTLEKMFPDKRKEYLKEMEQLAIMAAKTIENCGFLFGKLGIDIGIDREGRMWLIEINHRNPNDYVATFAGDKSLVNKIRHENMRYAKTLAGF</sequence>
<keyword evidence="4" id="KW-1185">Reference proteome</keyword>